<sequence>MKYFPPINPTGEGKGRGVPHGSSKVHVLRSHVTRMREVLYLHKSSTTSYSPHPLSLTTSKDMFLCLTNSKPKQRRLLMDDIFSQILDACKLAKDLDDSVRLSDVPIDLHYLLNSCEEIAGAFSKAAAALHSRSLSSYTSQMLFAAEGMDSDGAGAGEGSSRGAAATSSFIRAIDLLRAAPAAGMEDSNIPFFGATGGPSSLPEMPQLALEIQATAAMALEAFGGDGGGQATARLAVEGGSSPGRRVDGSSSTVQRASRKRKEGTVTTRVPALRTGNMDIPPDDGYTWRKYGQKDILNSMFPRSYYRCTHRSYYGCEAKKQVQRLDEDPDMFEVIYCGTHTCQTSPTPLLISTQLLPGTADDNVDSGNPSAMQPATSQPALRNWLGSNPRSLGSLLVPQSGAGGSRQGGRQMQGGRDSDCSVAEFADVMFNSGSSGSSMDVIFSPRQGN</sequence>
<reference evidence="8 9" key="1">
    <citation type="submission" date="2023-10" db="EMBL/GenBank/DDBJ databases">
        <title>Chromosome-scale genome assembly provides insights into flower coloration mechanisms of Canna indica.</title>
        <authorList>
            <person name="Li C."/>
        </authorList>
    </citation>
    <scope>NUCLEOTIDE SEQUENCE [LARGE SCALE GENOMIC DNA]</scope>
    <source>
        <tissue evidence="8">Flower</tissue>
    </source>
</reference>
<feature type="region of interest" description="Disordered" evidence="6">
    <location>
        <begin position="1"/>
        <end position="23"/>
    </location>
</feature>
<feature type="region of interest" description="Disordered" evidence="6">
    <location>
        <begin position="237"/>
        <end position="265"/>
    </location>
</feature>
<evidence type="ECO:0000256" key="5">
    <source>
        <dbReference type="ARBA" id="ARBA00023242"/>
    </source>
</evidence>
<accession>A0AAQ3QJB7</accession>
<evidence type="ECO:0000313" key="8">
    <source>
        <dbReference type="EMBL" id="WOL14766.1"/>
    </source>
</evidence>
<dbReference type="GO" id="GO:0003700">
    <property type="term" value="F:DNA-binding transcription factor activity"/>
    <property type="evidence" value="ECO:0007669"/>
    <property type="project" value="InterPro"/>
</dbReference>
<dbReference type="EMBL" id="CP136896">
    <property type="protein sequence ID" value="WOL14766.1"/>
    <property type="molecule type" value="Genomic_DNA"/>
</dbReference>
<dbReference type="PROSITE" id="PS50811">
    <property type="entry name" value="WRKY"/>
    <property type="match status" value="1"/>
</dbReference>
<dbReference type="PANTHER" id="PTHR31282">
    <property type="entry name" value="WRKY TRANSCRIPTION FACTOR 21-RELATED"/>
    <property type="match status" value="1"/>
</dbReference>
<proteinExistence type="predicted"/>
<feature type="region of interest" description="Disordered" evidence="6">
    <location>
        <begin position="394"/>
        <end position="417"/>
    </location>
</feature>
<dbReference type="InterPro" id="IPR044810">
    <property type="entry name" value="WRKY_plant"/>
</dbReference>
<keyword evidence="5" id="KW-0539">Nucleus</keyword>
<dbReference type="InterPro" id="IPR003657">
    <property type="entry name" value="WRKY_dom"/>
</dbReference>
<feature type="domain" description="WRKY" evidence="7">
    <location>
        <begin position="282"/>
        <end position="344"/>
    </location>
</feature>
<dbReference type="SMART" id="SM00774">
    <property type="entry name" value="WRKY"/>
    <property type="match status" value="1"/>
</dbReference>
<comment type="subcellular location">
    <subcellularLocation>
        <location evidence="1">Nucleus</location>
    </subcellularLocation>
</comment>
<dbReference type="SUPFAM" id="SSF118290">
    <property type="entry name" value="WRKY DNA-binding domain"/>
    <property type="match status" value="1"/>
</dbReference>
<evidence type="ECO:0000256" key="4">
    <source>
        <dbReference type="ARBA" id="ARBA00023163"/>
    </source>
</evidence>
<evidence type="ECO:0000313" key="9">
    <source>
        <dbReference type="Proteomes" id="UP001327560"/>
    </source>
</evidence>
<dbReference type="InterPro" id="IPR036576">
    <property type="entry name" value="WRKY_dom_sf"/>
</dbReference>
<keyword evidence="4" id="KW-0804">Transcription</keyword>
<dbReference type="GO" id="GO:0043565">
    <property type="term" value="F:sequence-specific DNA binding"/>
    <property type="evidence" value="ECO:0007669"/>
    <property type="project" value="InterPro"/>
</dbReference>
<protein>
    <recommendedName>
        <fullName evidence="7">WRKY domain-containing protein</fullName>
    </recommendedName>
</protein>
<dbReference type="GO" id="GO:0005634">
    <property type="term" value="C:nucleus"/>
    <property type="evidence" value="ECO:0007669"/>
    <property type="project" value="UniProtKB-SubCell"/>
</dbReference>
<evidence type="ECO:0000256" key="1">
    <source>
        <dbReference type="ARBA" id="ARBA00004123"/>
    </source>
</evidence>
<gene>
    <name evidence="8" type="ORF">Cni_G23547</name>
</gene>
<dbReference type="Proteomes" id="UP001327560">
    <property type="component" value="Chromosome 7"/>
</dbReference>
<organism evidence="8 9">
    <name type="scientific">Canna indica</name>
    <name type="common">Indian-shot</name>
    <dbReference type="NCBI Taxonomy" id="4628"/>
    <lineage>
        <taxon>Eukaryota</taxon>
        <taxon>Viridiplantae</taxon>
        <taxon>Streptophyta</taxon>
        <taxon>Embryophyta</taxon>
        <taxon>Tracheophyta</taxon>
        <taxon>Spermatophyta</taxon>
        <taxon>Magnoliopsida</taxon>
        <taxon>Liliopsida</taxon>
        <taxon>Zingiberales</taxon>
        <taxon>Cannaceae</taxon>
        <taxon>Canna</taxon>
    </lineage>
</organism>
<dbReference type="Gene3D" id="2.20.25.80">
    <property type="entry name" value="WRKY domain"/>
    <property type="match status" value="1"/>
</dbReference>
<keyword evidence="9" id="KW-1185">Reference proteome</keyword>
<evidence type="ECO:0000256" key="3">
    <source>
        <dbReference type="ARBA" id="ARBA00023125"/>
    </source>
</evidence>
<name>A0AAQ3QJB7_9LILI</name>
<dbReference type="Pfam" id="PF03106">
    <property type="entry name" value="WRKY"/>
    <property type="match status" value="1"/>
</dbReference>
<keyword evidence="2" id="KW-0805">Transcription regulation</keyword>
<dbReference type="AlphaFoldDB" id="A0AAQ3QJB7"/>
<evidence type="ECO:0000256" key="6">
    <source>
        <dbReference type="SAM" id="MobiDB-lite"/>
    </source>
</evidence>
<evidence type="ECO:0000259" key="7">
    <source>
        <dbReference type="PROSITE" id="PS50811"/>
    </source>
</evidence>
<evidence type="ECO:0000256" key="2">
    <source>
        <dbReference type="ARBA" id="ARBA00023015"/>
    </source>
</evidence>
<keyword evidence="3" id="KW-0238">DNA-binding</keyword>